<evidence type="ECO:0000313" key="3">
    <source>
        <dbReference type="Proteomes" id="UP000270626"/>
    </source>
</evidence>
<dbReference type="AlphaFoldDB" id="A0A495WMG4"/>
<accession>A0A495WMG4</accession>
<dbReference type="Proteomes" id="UP000270626">
    <property type="component" value="Unassembled WGS sequence"/>
</dbReference>
<evidence type="ECO:0000313" key="2">
    <source>
        <dbReference type="EMBL" id="RKT63011.1"/>
    </source>
</evidence>
<protein>
    <recommendedName>
        <fullName evidence="4">Phosphatase</fullName>
    </recommendedName>
</protein>
<organism evidence="2 3">
    <name type="scientific">Azonexus fungiphilus</name>
    <dbReference type="NCBI Taxonomy" id="146940"/>
    <lineage>
        <taxon>Bacteria</taxon>
        <taxon>Pseudomonadati</taxon>
        <taxon>Pseudomonadota</taxon>
        <taxon>Betaproteobacteria</taxon>
        <taxon>Rhodocyclales</taxon>
        <taxon>Azonexaceae</taxon>
        <taxon>Azonexus</taxon>
    </lineage>
</organism>
<dbReference type="PANTHER" id="PTHR35399:SF2">
    <property type="entry name" value="DUF839 DOMAIN-CONTAINING PROTEIN"/>
    <property type="match status" value="1"/>
</dbReference>
<evidence type="ECO:0008006" key="4">
    <source>
        <dbReference type="Google" id="ProtNLM"/>
    </source>
</evidence>
<dbReference type="InterPro" id="IPR008557">
    <property type="entry name" value="PhoX"/>
</dbReference>
<name>A0A495WMG4_9RHOO</name>
<dbReference type="EMBL" id="RBXP01000001">
    <property type="protein sequence ID" value="RKT63011.1"/>
    <property type="molecule type" value="Genomic_DNA"/>
</dbReference>
<reference evidence="2 3" key="1">
    <citation type="submission" date="2018-10" db="EMBL/GenBank/DDBJ databases">
        <title>Genomic Encyclopedia of Type Strains, Phase IV (KMG-IV): sequencing the most valuable type-strain genomes for metagenomic binning, comparative biology and taxonomic classification.</title>
        <authorList>
            <person name="Goeker M."/>
        </authorList>
    </citation>
    <scope>NUCLEOTIDE SEQUENCE [LARGE SCALE GENOMIC DNA]</scope>
    <source>
        <strain evidence="2 3">DSM 23841</strain>
    </source>
</reference>
<feature type="region of interest" description="Disordered" evidence="1">
    <location>
        <begin position="1"/>
        <end position="21"/>
    </location>
</feature>
<comment type="caution">
    <text evidence="2">The sequence shown here is derived from an EMBL/GenBank/DDBJ whole genome shotgun (WGS) entry which is preliminary data.</text>
</comment>
<gene>
    <name evidence="2" type="ORF">DFR40_0060</name>
</gene>
<sequence>MSEQLTKHHPDSPNGCDDVSRNVSGNTDFASILDARLSRRNLLKGSFGLAAGSFMSVGLSGCLSSGGGSNKSNAFKLGFTAVARGTDDLLRVPTGYTANALYRLGDPINTTTAAYLNDGTDSAASFQFRAGDHHDGMAYFGLNSSGLAKDLSNAARGLLCMNHENITRIFLHSAADVAAGFNSAARVVAQIDKEVNAHGVSVIEVVKGATFSVNTLSGFNRRYTAASEMTISGPAAGDDLLVTPYSNAGTATRGTLNNCANGVTPWGTYLTCEENWAGYFKRPASATLGAKPAAAQNRYMGSGASNGSYGWANPAGGDTSGVGLYTRWDVTPSGADATADYRNAANTMGWVVEIDPFAPAATPRKRTALGRFGHEGAMPAKAVAGKPIVYYMGDDAQNEYIYKYVSTANWDPADANGGLTSGNKYLDDGKLYVATFNADGSGTWTELNIANPAIAAAAYGFADQADVLINCRLAADAVGATPMDRPEWADVHPVTGDIYVTLTNNSSRGTTGLSTGGKSKGLDAANPRYYNDGEGRTGNPNGHIVRIHESGGDPSATGFNWDVYLFGAEDDQFGNASVNISGLTDDNNFSSPDGLWFSQAVPGLMWLQTDDGAYTDVTNCMMLAALPGKYGDGGAVSVTNVAVPSNAGADQTVTTYAGTDATPATLRRFLVGPKGCEITGITETPDGKTIFVNIQHPGENTAAGDIAIPANYESHWPDGGTARPRSTTVVITKNDGGLIGA</sequence>
<proteinExistence type="predicted"/>
<feature type="compositionally biased region" description="Basic and acidic residues" evidence="1">
    <location>
        <begin position="1"/>
        <end position="11"/>
    </location>
</feature>
<dbReference type="PANTHER" id="PTHR35399">
    <property type="entry name" value="SLR8030 PROTEIN"/>
    <property type="match status" value="1"/>
</dbReference>
<dbReference type="Pfam" id="PF05787">
    <property type="entry name" value="PhoX"/>
    <property type="match status" value="1"/>
</dbReference>
<keyword evidence="3" id="KW-1185">Reference proteome</keyword>
<dbReference type="RefSeq" id="WP_121456496.1">
    <property type="nucleotide sequence ID" value="NZ_RBXP01000001.1"/>
</dbReference>
<evidence type="ECO:0000256" key="1">
    <source>
        <dbReference type="SAM" id="MobiDB-lite"/>
    </source>
</evidence>
<dbReference type="OrthoDB" id="9801383at2"/>